<dbReference type="EMBL" id="PXYH01000006">
    <property type="protein sequence ID" value="PSJ45070.1"/>
    <property type="molecule type" value="Genomic_DNA"/>
</dbReference>
<dbReference type="AlphaFoldDB" id="A0A2P7R4C8"/>
<evidence type="ECO:0008006" key="3">
    <source>
        <dbReference type="Google" id="ProtNLM"/>
    </source>
</evidence>
<gene>
    <name evidence="1" type="ORF">C7I36_06300</name>
</gene>
<sequence length="140" mass="15715">MIFELQRTLGEDRQQLRYLAAYKRKSAADAASWVRSEYLDSGWIPATAPRSALPAAINIERLYQALLVSLLPIPAIAGESMDEAIVRLGRLRKLDKQMAALRKKIGTEKQFKRKVELHRELKALQHEQSTLSQTEGAGAS</sequence>
<protein>
    <recommendedName>
        <fullName evidence="3">DUF4391 domain-containing protein</fullName>
    </recommendedName>
</protein>
<evidence type="ECO:0000313" key="1">
    <source>
        <dbReference type="EMBL" id="PSJ45070.1"/>
    </source>
</evidence>
<reference evidence="1 2" key="1">
    <citation type="submission" date="2018-03" db="EMBL/GenBank/DDBJ databases">
        <title>The draft genome of Zobellella taiwanensis JCM 13381.</title>
        <authorList>
            <person name="Liu L."/>
            <person name="Li L."/>
            <person name="Wang T."/>
            <person name="Zhang X."/>
            <person name="Liang L."/>
        </authorList>
    </citation>
    <scope>NUCLEOTIDE SEQUENCE [LARGE SCALE GENOMIC DNA]</scope>
    <source>
        <strain evidence="1 2">JCM 13381</strain>
    </source>
</reference>
<keyword evidence="2" id="KW-1185">Reference proteome</keyword>
<comment type="caution">
    <text evidence="1">The sequence shown here is derived from an EMBL/GenBank/DDBJ whole genome shotgun (WGS) entry which is preliminary data.</text>
</comment>
<name>A0A2P7R4C8_9GAMM</name>
<accession>A0A2P7R4C8</accession>
<dbReference type="Proteomes" id="UP000242181">
    <property type="component" value="Unassembled WGS sequence"/>
</dbReference>
<evidence type="ECO:0000313" key="2">
    <source>
        <dbReference type="Proteomes" id="UP000242181"/>
    </source>
</evidence>
<proteinExistence type="predicted"/>
<dbReference type="InterPro" id="IPR025503">
    <property type="entry name" value="DUF4391"/>
</dbReference>
<organism evidence="1 2">
    <name type="scientific">Zobellella taiwanensis</name>
    <dbReference type="NCBI Taxonomy" id="347535"/>
    <lineage>
        <taxon>Bacteria</taxon>
        <taxon>Pseudomonadati</taxon>
        <taxon>Pseudomonadota</taxon>
        <taxon>Gammaproteobacteria</taxon>
        <taxon>Aeromonadales</taxon>
        <taxon>Aeromonadaceae</taxon>
        <taxon>Zobellella</taxon>
    </lineage>
</organism>
<dbReference type="Pfam" id="PF14335">
    <property type="entry name" value="DUF4391"/>
    <property type="match status" value="1"/>
</dbReference>